<dbReference type="OrthoDB" id="9767934at2"/>
<dbReference type="RefSeq" id="WP_025294253.1">
    <property type="nucleotide sequence ID" value="NZ_CP006644.1"/>
</dbReference>
<keyword evidence="2" id="KW-1185">Reference proteome</keyword>
<dbReference type="PATRIC" id="fig|1123269.5.peg.4404"/>
<name>W0AE14_9SPHN</name>
<dbReference type="Proteomes" id="UP000018851">
    <property type="component" value="Chromosome"/>
</dbReference>
<reference evidence="1 2" key="1">
    <citation type="submission" date="2013-07" db="EMBL/GenBank/DDBJ databases">
        <title>Completed genome of Sphingomonas sanxanigenens NX02.</title>
        <authorList>
            <person name="Ma T."/>
            <person name="Huang H."/>
            <person name="Wu M."/>
            <person name="Li X."/>
            <person name="Li G."/>
        </authorList>
    </citation>
    <scope>NUCLEOTIDE SEQUENCE [LARGE SCALE GENOMIC DNA]</scope>
    <source>
        <strain evidence="1 2">NX02</strain>
    </source>
</reference>
<dbReference type="PANTHER" id="PTHR36837">
    <property type="entry name" value="POLY(3-HYDROXYALKANOATE) POLYMERASE SUBUNIT PHAC"/>
    <property type="match status" value="1"/>
</dbReference>
<dbReference type="PANTHER" id="PTHR36837:SF2">
    <property type="entry name" value="POLY(3-HYDROXYALKANOATE) POLYMERASE SUBUNIT PHAC"/>
    <property type="match status" value="1"/>
</dbReference>
<dbReference type="SUPFAM" id="SSF53474">
    <property type="entry name" value="alpha/beta-Hydrolases"/>
    <property type="match status" value="1"/>
</dbReference>
<organism evidence="1 2">
    <name type="scientific">Sphingomonas sanxanigenens DSM 19645 = NX02</name>
    <dbReference type="NCBI Taxonomy" id="1123269"/>
    <lineage>
        <taxon>Bacteria</taxon>
        <taxon>Pseudomonadati</taxon>
        <taxon>Pseudomonadota</taxon>
        <taxon>Alphaproteobacteria</taxon>
        <taxon>Sphingomonadales</taxon>
        <taxon>Sphingomonadaceae</taxon>
        <taxon>Sphingomonas</taxon>
    </lineage>
</organism>
<dbReference type="HOGENOM" id="CLU_035017_0_0_5"/>
<dbReference type="InterPro" id="IPR029058">
    <property type="entry name" value="AB_hydrolase_fold"/>
</dbReference>
<dbReference type="EMBL" id="CP006644">
    <property type="protein sequence ID" value="AHE56124.1"/>
    <property type="molecule type" value="Genomic_DNA"/>
</dbReference>
<dbReference type="AlphaFoldDB" id="W0AE14"/>
<accession>W0AE14</accession>
<proteinExistence type="predicted"/>
<evidence type="ECO:0008006" key="3">
    <source>
        <dbReference type="Google" id="ProtNLM"/>
    </source>
</evidence>
<dbReference type="STRING" id="1123269.NX02_22525"/>
<evidence type="ECO:0000313" key="2">
    <source>
        <dbReference type="Proteomes" id="UP000018851"/>
    </source>
</evidence>
<gene>
    <name evidence="1" type="ORF">NX02_22525</name>
</gene>
<sequence>MAEGSMTEAQLFARAQFERVLLRRVQGIDYLPSPAPTGGASARTRLIDAGTLQLYRYQPRVPARFKTPLLIVMSTGHRGYVADLAQGDSLVEYLLDAGFDLFMLEWDAPRPDENYLKLENYVLDFLPRAASRVRRETGSERLSVIGYRVGGVLALLWSALSPERGPRNLVAYATPYDWSRLPLLRPWADRTIFDVDKLIERFGCAPVDALDMRFDLEGEEDSGDQVQLWRSVWAAPHRRATSMFVRWAVDMLPQPGELFRQYVKRLLWENRLLRGSLEVGGRHIDPGRVEAAFLQIFASRDRIVPAVSARPLLAAIGSRDKTELVMDGGHADLFMGAARDRLWPALSAWLAERSDDYG</sequence>
<dbReference type="InterPro" id="IPR051321">
    <property type="entry name" value="PHA/PHB_synthase"/>
</dbReference>
<protein>
    <recommendedName>
        <fullName evidence="3">AB hydrolase-1 domain-containing protein</fullName>
    </recommendedName>
</protein>
<dbReference type="eggNOG" id="COG3243">
    <property type="taxonomic scope" value="Bacteria"/>
</dbReference>
<evidence type="ECO:0000313" key="1">
    <source>
        <dbReference type="EMBL" id="AHE56124.1"/>
    </source>
</evidence>
<dbReference type="Gene3D" id="3.40.50.1820">
    <property type="entry name" value="alpha/beta hydrolase"/>
    <property type="match status" value="1"/>
</dbReference>
<dbReference type="KEGG" id="ssan:NX02_22525"/>